<dbReference type="PANTHER" id="PTHR43884">
    <property type="entry name" value="ACYL-COA DEHYDROGENASE"/>
    <property type="match status" value="1"/>
</dbReference>
<dbReference type="InterPro" id="IPR046373">
    <property type="entry name" value="Acyl-CoA_Oxase/DH_mid-dom_sf"/>
</dbReference>
<dbReference type="InterPro" id="IPR036250">
    <property type="entry name" value="AcylCo_DH-like_C"/>
</dbReference>
<dbReference type="Gene3D" id="2.40.110.10">
    <property type="entry name" value="Butyryl-CoA Dehydrogenase, subunit A, domain 2"/>
    <property type="match status" value="1"/>
</dbReference>
<feature type="domain" description="Acyl-CoA dehydrogenase/oxidase N-terminal" evidence="8">
    <location>
        <begin position="6"/>
        <end position="116"/>
    </location>
</feature>
<gene>
    <name evidence="9" type="ORF">ASZ90_019840</name>
</gene>
<dbReference type="InterPro" id="IPR037069">
    <property type="entry name" value="AcylCoA_DH/ox_N_sf"/>
</dbReference>
<evidence type="ECO:0000256" key="1">
    <source>
        <dbReference type="ARBA" id="ARBA00001974"/>
    </source>
</evidence>
<dbReference type="InterPro" id="IPR013786">
    <property type="entry name" value="AcylCoA_DH/ox_N"/>
</dbReference>
<keyword evidence="4" id="KW-0274">FAD</keyword>
<organism evidence="9">
    <name type="scientific">hydrocarbon metagenome</name>
    <dbReference type="NCBI Taxonomy" id="938273"/>
    <lineage>
        <taxon>unclassified sequences</taxon>
        <taxon>metagenomes</taxon>
        <taxon>ecological metagenomes</taxon>
    </lineage>
</organism>
<dbReference type="SUPFAM" id="SSF56645">
    <property type="entry name" value="Acyl-CoA dehydrogenase NM domain-like"/>
    <property type="match status" value="1"/>
</dbReference>
<dbReference type="InterPro" id="IPR006091">
    <property type="entry name" value="Acyl-CoA_Oxase/DH_mid-dom"/>
</dbReference>
<keyword evidence="3" id="KW-0285">Flavoprotein</keyword>
<evidence type="ECO:0000259" key="6">
    <source>
        <dbReference type="Pfam" id="PF00441"/>
    </source>
</evidence>
<dbReference type="Pfam" id="PF00441">
    <property type="entry name" value="Acyl-CoA_dh_1"/>
    <property type="match status" value="1"/>
</dbReference>
<comment type="cofactor">
    <cofactor evidence="1">
        <name>FAD</name>
        <dbReference type="ChEBI" id="CHEBI:57692"/>
    </cofactor>
</comment>
<feature type="domain" description="Acyl-CoA dehydrogenase/oxidase C-terminal" evidence="6">
    <location>
        <begin position="229"/>
        <end position="377"/>
    </location>
</feature>
<evidence type="ECO:0000256" key="3">
    <source>
        <dbReference type="ARBA" id="ARBA00022630"/>
    </source>
</evidence>
<dbReference type="AlphaFoldDB" id="A0A0W8E2A0"/>
<dbReference type="Pfam" id="PF02770">
    <property type="entry name" value="Acyl-CoA_dh_M"/>
    <property type="match status" value="1"/>
</dbReference>
<dbReference type="EC" id="1.3.8.1" evidence="9"/>
<dbReference type="GO" id="GO:0016937">
    <property type="term" value="F:short-chain fatty acyl-CoA dehydrogenase activity"/>
    <property type="evidence" value="ECO:0007669"/>
    <property type="project" value="UniProtKB-EC"/>
</dbReference>
<evidence type="ECO:0000256" key="4">
    <source>
        <dbReference type="ARBA" id="ARBA00022827"/>
    </source>
</evidence>
<keyword evidence="5 9" id="KW-0560">Oxidoreductase</keyword>
<evidence type="ECO:0000259" key="8">
    <source>
        <dbReference type="Pfam" id="PF02771"/>
    </source>
</evidence>
<dbReference type="GO" id="GO:0050660">
    <property type="term" value="F:flavin adenine dinucleotide binding"/>
    <property type="evidence" value="ECO:0007669"/>
    <property type="project" value="InterPro"/>
</dbReference>
<dbReference type="SUPFAM" id="SSF47203">
    <property type="entry name" value="Acyl-CoA dehydrogenase C-terminal domain-like"/>
    <property type="match status" value="1"/>
</dbReference>
<dbReference type="EMBL" id="LNQE01001909">
    <property type="protein sequence ID" value="KUG02764.1"/>
    <property type="molecule type" value="Genomic_DNA"/>
</dbReference>
<evidence type="ECO:0000313" key="9">
    <source>
        <dbReference type="EMBL" id="KUG02764.1"/>
    </source>
</evidence>
<protein>
    <submittedName>
        <fullName evidence="9">Butyryl-coa dehydrogenase</fullName>
        <ecNumber evidence="9">1.3.8.1</ecNumber>
    </submittedName>
</protein>
<evidence type="ECO:0000259" key="7">
    <source>
        <dbReference type="Pfam" id="PF02770"/>
    </source>
</evidence>
<dbReference type="FunFam" id="1.20.140.10:FF:000004">
    <property type="entry name" value="Acyl-CoA dehydrogenase FadE25"/>
    <property type="match status" value="1"/>
</dbReference>
<dbReference type="PANTHER" id="PTHR43884:SF12">
    <property type="entry name" value="ISOVALERYL-COA DEHYDROGENASE, MITOCHONDRIAL-RELATED"/>
    <property type="match status" value="1"/>
</dbReference>
<comment type="similarity">
    <text evidence="2">Belongs to the acyl-CoA dehydrogenase family.</text>
</comment>
<evidence type="ECO:0000256" key="2">
    <source>
        <dbReference type="ARBA" id="ARBA00009347"/>
    </source>
</evidence>
<sequence>MDFNYTDEQLMLKESVRNFSEKEIAPLVKQMETEKRTPRDLIKKIKDLGWCAIQYPEKYGGTGNTYVEYAIMQIEMARVYCSTACTISVNGMLGANISKFATEEQKLKFLPEHLYGDGIGSFAFTEASTGSDPNALRTTCVREGDEWVINGEKTFITNATMPGLMGIFCKDVEMGGKCTNILIPKGIEGYSTPRIYDKMGMHGLEVSDVVLDNVRVPYENTTGGEAMRGKGFQVLLGSTRIGKLSVCAQAVGMAQAALEAAVKYSKERVQRGKPISNFPTIQSLIGDMATDVMVGQQIVLATAFKASEGKELAADAARTRLFTSEACHRVASKAMQVMGAYSYTTEFPIERIFRDAKLTEIYEGVNEIQRLIAATDLLR</sequence>
<dbReference type="Gene3D" id="1.10.540.10">
    <property type="entry name" value="Acyl-CoA dehydrogenase/oxidase, N-terminal domain"/>
    <property type="match status" value="1"/>
</dbReference>
<accession>A0A0W8E2A0</accession>
<feature type="domain" description="Acyl-CoA oxidase/dehydrogenase middle" evidence="7">
    <location>
        <begin position="121"/>
        <end position="214"/>
    </location>
</feature>
<dbReference type="Gene3D" id="1.20.140.10">
    <property type="entry name" value="Butyryl-CoA Dehydrogenase, subunit A, domain 3"/>
    <property type="match status" value="1"/>
</dbReference>
<dbReference type="InterPro" id="IPR009100">
    <property type="entry name" value="AcylCoA_DH/oxidase_NM_dom_sf"/>
</dbReference>
<dbReference type="PIRSF" id="PIRSF016578">
    <property type="entry name" value="HsaA"/>
    <property type="match status" value="1"/>
</dbReference>
<proteinExistence type="inferred from homology"/>
<reference evidence="9" key="1">
    <citation type="journal article" date="2015" name="Proc. Natl. Acad. Sci. U.S.A.">
        <title>Networks of energetic and metabolic interactions define dynamics in microbial communities.</title>
        <authorList>
            <person name="Embree M."/>
            <person name="Liu J.K."/>
            <person name="Al-Bassam M.M."/>
            <person name="Zengler K."/>
        </authorList>
    </citation>
    <scope>NUCLEOTIDE SEQUENCE</scope>
</reference>
<dbReference type="FunFam" id="1.10.540.10:FF:000002">
    <property type="entry name" value="Acyl-CoA dehydrogenase FadE19"/>
    <property type="match status" value="1"/>
</dbReference>
<dbReference type="InterPro" id="IPR009075">
    <property type="entry name" value="AcylCo_DH/oxidase_C"/>
</dbReference>
<name>A0A0W8E2A0_9ZZZZ</name>
<evidence type="ECO:0000256" key="5">
    <source>
        <dbReference type="ARBA" id="ARBA00023002"/>
    </source>
</evidence>
<dbReference type="Pfam" id="PF02771">
    <property type="entry name" value="Acyl-CoA_dh_N"/>
    <property type="match status" value="1"/>
</dbReference>
<comment type="caution">
    <text evidence="9">The sequence shown here is derived from an EMBL/GenBank/DDBJ whole genome shotgun (WGS) entry which is preliminary data.</text>
</comment>